<evidence type="ECO:0000313" key="1">
    <source>
        <dbReference type="EMBL" id="GKV08366.1"/>
    </source>
</evidence>
<keyword evidence="2" id="KW-1185">Reference proteome</keyword>
<accession>A0AAV5JBS4</accession>
<proteinExistence type="predicted"/>
<sequence>MVPKRLPREFRTTCRSRVRRPSVVADDLGMNNSLNITENVAFTENVAAGNSAQVQKENNVVASNQVQKKNKEKGQVNQKKKKGKVLGMVEIPNPQTALSILDVERCARLRAIKQSRLDQMETANWGSLLQAISERSDGNACD</sequence>
<reference evidence="1 2" key="1">
    <citation type="journal article" date="2021" name="Commun. Biol.">
        <title>The genome of Shorea leprosula (Dipterocarpaceae) highlights the ecological relevance of drought in aseasonal tropical rainforests.</title>
        <authorList>
            <person name="Ng K.K.S."/>
            <person name="Kobayashi M.J."/>
            <person name="Fawcett J.A."/>
            <person name="Hatakeyama M."/>
            <person name="Paape T."/>
            <person name="Ng C.H."/>
            <person name="Ang C.C."/>
            <person name="Tnah L.H."/>
            <person name="Lee C.T."/>
            <person name="Nishiyama T."/>
            <person name="Sese J."/>
            <person name="O'Brien M.J."/>
            <person name="Copetti D."/>
            <person name="Mohd Noor M.I."/>
            <person name="Ong R.C."/>
            <person name="Putra M."/>
            <person name="Sireger I.Z."/>
            <person name="Indrioko S."/>
            <person name="Kosugi Y."/>
            <person name="Izuno A."/>
            <person name="Isagi Y."/>
            <person name="Lee S.L."/>
            <person name="Shimizu K.K."/>
        </authorList>
    </citation>
    <scope>NUCLEOTIDE SEQUENCE [LARGE SCALE GENOMIC DNA]</scope>
    <source>
        <strain evidence="1">214</strain>
    </source>
</reference>
<organism evidence="1 2">
    <name type="scientific">Rubroshorea leprosula</name>
    <dbReference type="NCBI Taxonomy" id="152421"/>
    <lineage>
        <taxon>Eukaryota</taxon>
        <taxon>Viridiplantae</taxon>
        <taxon>Streptophyta</taxon>
        <taxon>Embryophyta</taxon>
        <taxon>Tracheophyta</taxon>
        <taxon>Spermatophyta</taxon>
        <taxon>Magnoliopsida</taxon>
        <taxon>eudicotyledons</taxon>
        <taxon>Gunneridae</taxon>
        <taxon>Pentapetalae</taxon>
        <taxon>rosids</taxon>
        <taxon>malvids</taxon>
        <taxon>Malvales</taxon>
        <taxon>Dipterocarpaceae</taxon>
        <taxon>Rubroshorea</taxon>
    </lineage>
</organism>
<dbReference type="EMBL" id="BPVZ01000028">
    <property type="protein sequence ID" value="GKV08366.1"/>
    <property type="molecule type" value="Genomic_DNA"/>
</dbReference>
<comment type="caution">
    <text evidence="1">The sequence shown here is derived from an EMBL/GenBank/DDBJ whole genome shotgun (WGS) entry which is preliminary data.</text>
</comment>
<dbReference type="AlphaFoldDB" id="A0AAV5JBS4"/>
<evidence type="ECO:0000313" key="2">
    <source>
        <dbReference type="Proteomes" id="UP001054252"/>
    </source>
</evidence>
<dbReference type="Proteomes" id="UP001054252">
    <property type="component" value="Unassembled WGS sequence"/>
</dbReference>
<name>A0AAV5JBS4_9ROSI</name>
<gene>
    <name evidence="1" type="ORF">SLEP1_g20005</name>
</gene>
<protein>
    <submittedName>
        <fullName evidence="1">Uncharacterized protein</fullName>
    </submittedName>
</protein>